<reference evidence="1 2" key="1">
    <citation type="journal article" date="2024" name="G3 (Bethesda)">
        <title>Genome assembly of Hibiscus sabdariffa L. provides insights into metabolisms of medicinal natural products.</title>
        <authorList>
            <person name="Kim T."/>
        </authorList>
    </citation>
    <scope>NUCLEOTIDE SEQUENCE [LARGE SCALE GENOMIC DNA]</scope>
    <source>
        <strain evidence="1">TK-2024</strain>
        <tissue evidence="1">Old leaves</tissue>
    </source>
</reference>
<proteinExistence type="predicted"/>
<evidence type="ECO:0000313" key="1">
    <source>
        <dbReference type="EMBL" id="KAK8558613.1"/>
    </source>
</evidence>
<sequence>MEQSHLPCSSTGSVDNCCKHNEHVRNRRDKHAWMNMFETGGTNMLETGGTNGNVRPRCTRIRPEPVRKRNPSALHTANAVVSVTFAS</sequence>
<evidence type="ECO:0000313" key="2">
    <source>
        <dbReference type="Proteomes" id="UP001472677"/>
    </source>
</evidence>
<dbReference type="Proteomes" id="UP001472677">
    <property type="component" value="Unassembled WGS sequence"/>
</dbReference>
<organism evidence="1 2">
    <name type="scientific">Hibiscus sabdariffa</name>
    <name type="common">roselle</name>
    <dbReference type="NCBI Taxonomy" id="183260"/>
    <lineage>
        <taxon>Eukaryota</taxon>
        <taxon>Viridiplantae</taxon>
        <taxon>Streptophyta</taxon>
        <taxon>Embryophyta</taxon>
        <taxon>Tracheophyta</taxon>
        <taxon>Spermatophyta</taxon>
        <taxon>Magnoliopsida</taxon>
        <taxon>eudicotyledons</taxon>
        <taxon>Gunneridae</taxon>
        <taxon>Pentapetalae</taxon>
        <taxon>rosids</taxon>
        <taxon>malvids</taxon>
        <taxon>Malvales</taxon>
        <taxon>Malvaceae</taxon>
        <taxon>Malvoideae</taxon>
        <taxon>Hibiscus</taxon>
    </lineage>
</organism>
<name>A0ABR2EEZ2_9ROSI</name>
<keyword evidence="2" id="KW-1185">Reference proteome</keyword>
<comment type="caution">
    <text evidence="1">The sequence shown here is derived from an EMBL/GenBank/DDBJ whole genome shotgun (WGS) entry which is preliminary data.</text>
</comment>
<accession>A0ABR2EEZ2</accession>
<dbReference type="EMBL" id="JBBPBM010000015">
    <property type="protein sequence ID" value="KAK8558613.1"/>
    <property type="molecule type" value="Genomic_DNA"/>
</dbReference>
<gene>
    <name evidence="1" type="ORF">V6N12_041914</name>
</gene>
<protein>
    <submittedName>
        <fullName evidence="1">Uncharacterized protein</fullName>
    </submittedName>
</protein>